<protein>
    <submittedName>
        <fullName evidence="1">Uncharacterized protein</fullName>
    </submittedName>
</protein>
<evidence type="ECO:0000313" key="2">
    <source>
        <dbReference type="Proteomes" id="UP001430990"/>
    </source>
</evidence>
<sequence length="151" mass="16698">MRSTSATKLTLDYAANESSGELPSATSMVEGGSAMDSSFQTSNLEFPSFRGEAYAAAARRAGRINASAISDQEHEALLLERQLLLDKKFAGNISRKDANRLEYVRWSLDRIEDAKHGWAADALEDSIAGYERLSEDMRSLARQIEGLQKHK</sequence>
<evidence type="ECO:0000313" key="1">
    <source>
        <dbReference type="EMBL" id="UFW91070.1"/>
    </source>
</evidence>
<dbReference type="EMBL" id="CP088100">
    <property type="protein sequence ID" value="UFW91070.1"/>
    <property type="molecule type" value="Genomic_DNA"/>
</dbReference>
<organism evidence="1 2">
    <name type="scientific">Bradyrhizobium barranii</name>
    <dbReference type="NCBI Taxonomy" id="2992140"/>
    <lineage>
        <taxon>Bacteria</taxon>
        <taxon>Pseudomonadati</taxon>
        <taxon>Pseudomonadota</taxon>
        <taxon>Alphaproteobacteria</taxon>
        <taxon>Hyphomicrobiales</taxon>
        <taxon>Nitrobacteraceae</taxon>
        <taxon>Bradyrhizobium</taxon>
    </lineage>
</organism>
<dbReference type="RefSeq" id="WP_231145108.1">
    <property type="nucleotide sequence ID" value="NZ_CP088100.1"/>
</dbReference>
<accession>A0ABY3QZF5</accession>
<proteinExistence type="predicted"/>
<dbReference type="Proteomes" id="UP001430990">
    <property type="component" value="Chromosome"/>
</dbReference>
<name>A0ABY3QZF5_9BRAD</name>
<reference evidence="1" key="1">
    <citation type="submission" date="2021-11" db="EMBL/GenBank/DDBJ databases">
        <title>Australian commercial rhizobial inoculants.</title>
        <authorList>
            <person name="Kohlmeier M.G."/>
            <person name="O'Hara G.W."/>
            <person name="Colombi E."/>
            <person name="Ramsay J.P."/>
            <person name="Terpolilli J."/>
        </authorList>
    </citation>
    <scope>NUCLEOTIDE SEQUENCE</scope>
    <source>
        <strain evidence="1">CC829</strain>
    </source>
</reference>
<gene>
    <name evidence="1" type="ORF">BjapCC829_22030</name>
</gene>
<keyword evidence="2" id="KW-1185">Reference proteome</keyword>